<dbReference type="STRING" id="930991.A0A0D0DFL4"/>
<feature type="region of interest" description="Disordered" evidence="1">
    <location>
        <begin position="1"/>
        <end position="29"/>
    </location>
</feature>
<sequence length="231" mass="25707">MSPRPRPRRSHATPLSSSDVAMRGRGPWRCRDSPTSTDIHYGEAFASPLLMAVLEQVVAKVSKKLMTPSDTLAVYTFVRQLLIRLASKQRDEGYGGLHSMLDKLETSASGGQPFPDHLASYRLRGRVFDTLETMTVATRAKDVATRLWWTFYVALNRYLSASLFCETLADTFFELATIFTSNAYTAASDAARLAGAFELVDWVRLTGVNPSPSGISRIAFVIRAFYEPALW</sequence>
<dbReference type="HOGENOM" id="CLU_1202337_0_0_1"/>
<name>A0A0D0DFL4_9AGAM</name>
<dbReference type="InParanoid" id="A0A0D0DFL4"/>
<organism evidence="2 3">
    <name type="scientific">Paxillus rubicundulus Ve08.2h10</name>
    <dbReference type="NCBI Taxonomy" id="930991"/>
    <lineage>
        <taxon>Eukaryota</taxon>
        <taxon>Fungi</taxon>
        <taxon>Dikarya</taxon>
        <taxon>Basidiomycota</taxon>
        <taxon>Agaricomycotina</taxon>
        <taxon>Agaricomycetes</taxon>
        <taxon>Agaricomycetidae</taxon>
        <taxon>Boletales</taxon>
        <taxon>Paxilineae</taxon>
        <taxon>Paxillaceae</taxon>
        <taxon>Paxillus</taxon>
    </lineage>
</organism>
<keyword evidence="3" id="KW-1185">Reference proteome</keyword>
<dbReference type="Proteomes" id="UP000054538">
    <property type="component" value="Unassembled WGS sequence"/>
</dbReference>
<protein>
    <submittedName>
        <fullName evidence="2">Uncharacterized protein</fullName>
    </submittedName>
</protein>
<dbReference type="EMBL" id="KN827419">
    <property type="protein sequence ID" value="KIK76555.1"/>
    <property type="molecule type" value="Genomic_DNA"/>
</dbReference>
<feature type="non-terminal residue" evidence="2">
    <location>
        <position position="231"/>
    </location>
</feature>
<evidence type="ECO:0000256" key="1">
    <source>
        <dbReference type="SAM" id="MobiDB-lite"/>
    </source>
</evidence>
<reference evidence="3" key="2">
    <citation type="submission" date="2015-01" db="EMBL/GenBank/DDBJ databases">
        <title>Evolutionary Origins and Diversification of the Mycorrhizal Mutualists.</title>
        <authorList>
            <consortium name="DOE Joint Genome Institute"/>
            <consortium name="Mycorrhizal Genomics Consortium"/>
            <person name="Kohler A."/>
            <person name="Kuo A."/>
            <person name="Nagy L.G."/>
            <person name="Floudas D."/>
            <person name="Copeland A."/>
            <person name="Barry K.W."/>
            <person name="Cichocki N."/>
            <person name="Veneault-Fourrey C."/>
            <person name="LaButti K."/>
            <person name="Lindquist E.A."/>
            <person name="Lipzen A."/>
            <person name="Lundell T."/>
            <person name="Morin E."/>
            <person name="Murat C."/>
            <person name="Riley R."/>
            <person name="Ohm R."/>
            <person name="Sun H."/>
            <person name="Tunlid A."/>
            <person name="Henrissat B."/>
            <person name="Grigoriev I.V."/>
            <person name="Hibbett D.S."/>
            <person name="Martin F."/>
        </authorList>
    </citation>
    <scope>NUCLEOTIDE SEQUENCE [LARGE SCALE GENOMIC DNA]</scope>
    <source>
        <strain evidence="3">Ve08.2h10</strain>
    </source>
</reference>
<proteinExistence type="predicted"/>
<dbReference type="OrthoDB" id="2712433at2759"/>
<reference evidence="2 3" key="1">
    <citation type="submission" date="2014-04" db="EMBL/GenBank/DDBJ databases">
        <authorList>
            <consortium name="DOE Joint Genome Institute"/>
            <person name="Kuo A."/>
            <person name="Kohler A."/>
            <person name="Jargeat P."/>
            <person name="Nagy L.G."/>
            <person name="Floudas D."/>
            <person name="Copeland A."/>
            <person name="Barry K.W."/>
            <person name="Cichocki N."/>
            <person name="Veneault-Fourrey C."/>
            <person name="LaButti K."/>
            <person name="Lindquist E.A."/>
            <person name="Lipzen A."/>
            <person name="Lundell T."/>
            <person name="Morin E."/>
            <person name="Murat C."/>
            <person name="Sun H."/>
            <person name="Tunlid A."/>
            <person name="Henrissat B."/>
            <person name="Grigoriev I.V."/>
            <person name="Hibbett D.S."/>
            <person name="Martin F."/>
            <person name="Nordberg H.P."/>
            <person name="Cantor M.N."/>
            <person name="Hua S.X."/>
        </authorList>
    </citation>
    <scope>NUCLEOTIDE SEQUENCE [LARGE SCALE GENOMIC DNA]</scope>
    <source>
        <strain evidence="2 3">Ve08.2h10</strain>
    </source>
</reference>
<accession>A0A0D0DFL4</accession>
<feature type="compositionally biased region" description="Basic residues" evidence="1">
    <location>
        <begin position="1"/>
        <end position="11"/>
    </location>
</feature>
<evidence type="ECO:0000313" key="2">
    <source>
        <dbReference type="EMBL" id="KIK76555.1"/>
    </source>
</evidence>
<gene>
    <name evidence="2" type="ORF">PAXRUDRAFT_18118</name>
</gene>
<evidence type="ECO:0000313" key="3">
    <source>
        <dbReference type="Proteomes" id="UP000054538"/>
    </source>
</evidence>
<dbReference type="AlphaFoldDB" id="A0A0D0DFL4"/>